<dbReference type="KEGG" id="fll:EI427_09480"/>
<gene>
    <name evidence="5" type="ORF">EI427_09480</name>
</gene>
<proteinExistence type="predicted"/>
<dbReference type="GO" id="GO:0009073">
    <property type="term" value="P:aromatic amino acid family biosynthetic process"/>
    <property type="evidence" value="ECO:0007669"/>
    <property type="project" value="UniProtKB-KW"/>
</dbReference>
<keyword evidence="3" id="KW-0028">Amino-acid biosynthesis</keyword>
<dbReference type="GO" id="GO:0019632">
    <property type="term" value="P:shikimate metabolic process"/>
    <property type="evidence" value="ECO:0007669"/>
    <property type="project" value="TreeGrafter"/>
</dbReference>
<evidence type="ECO:0000313" key="5">
    <source>
        <dbReference type="EMBL" id="AZQ62461.1"/>
    </source>
</evidence>
<dbReference type="InterPro" id="IPR022893">
    <property type="entry name" value="Shikimate_DH_fam"/>
</dbReference>
<evidence type="ECO:0000256" key="3">
    <source>
        <dbReference type="ARBA" id="ARBA00023141"/>
    </source>
</evidence>
<dbReference type="PANTHER" id="PTHR21089:SF1">
    <property type="entry name" value="BIFUNCTIONAL 3-DEHYDROQUINATE DEHYDRATASE_SHIKIMATE DEHYDROGENASE, CHLOROPLASTIC"/>
    <property type="match status" value="1"/>
</dbReference>
<evidence type="ECO:0000259" key="4">
    <source>
        <dbReference type="Pfam" id="PF08501"/>
    </source>
</evidence>
<dbReference type="PANTHER" id="PTHR21089">
    <property type="entry name" value="SHIKIMATE DEHYDROGENASE"/>
    <property type="match status" value="1"/>
</dbReference>
<dbReference type="RefSeq" id="WP_126613986.1">
    <property type="nucleotide sequence ID" value="NZ_CP034562.1"/>
</dbReference>
<comment type="pathway">
    <text evidence="1">Metabolic intermediate biosynthesis; chorismate biosynthesis; chorismate from D-erythrose 4-phosphate and phosphoenolpyruvate: step 4/7.</text>
</comment>
<dbReference type="GO" id="GO:0004764">
    <property type="term" value="F:shikimate 3-dehydrogenase (NADP+) activity"/>
    <property type="evidence" value="ECO:0007669"/>
    <property type="project" value="InterPro"/>
</dbReference>
<dbReference type="InterPro" id="IPR036291">
    <property type="entry name" value="NAD(P)-bd_dom_sf"/>
</dbReference>
<evidence type="ECO:0000256" key="1">
    <source>
        <dbReference type="ARBA" id="ARBA00004871"/>
    </source>
</evidence>
<keyword evidence="2" id="KW-0560">Oxidoreductase</keyword>
<dbReference type="InterPro" id="IPR013708">
    <property type="entry name" value="Shikimate_DH-bd_N"/>
</dbReference>
<dbReference type="OrthoDB" id="9792692at2"/>
<dbReference type="GO" id="GO:0009423">
    <property type="term" value="P:chorismate biosynthetic process"/>
    <property type="evidence" value="ECO:0007669"/>
    <property type="project" value="TreeGrafter"/>
</dbReference>
<evidence type="ECO:0000256" key="2">
    <source>
        <dbReference type="ARBA" id="ARBA00023002"/>
    </source>
</evidence>
<reference evidence="5 6" key="1">
    <citation type="submission" date="2018-12" db="EMBL/GenBank/DDBJ databases">
        <title>Flammeovirga pectinis sp. nov., isolated from the gut of the Korean scallop, Patinopecten yessoensis.</title>
        <authorList>
            <person name="Bae J.-W."/>
            <person name="Jeong Y.-S."/>
            <person name="Kang W."/>
        </authorList>
    </citation>
    <scope>NUCLEOTIDE SEQUENCE [LARGE SCALE GENOMIC DNA]</scope>
    <source>
        <strain evidence="5 6">L12M1</strain>
    </source>
</reference>
<dbReference type="InterPro" id="IPR046346">
    <property type="entry name" value="Aminoacid_DH-like_N_sf"/>
</dbReference>
<sequence length="284" mass="31677">MNNNNLESFNLPFNTNTLFLFSTSGSQSSLEKHNKALQSLSANLSYFTFPHKISAKEYANLLKSPITRGGAVTGQGLKSEIIPFLDEIEVLAKNTGAVNTVVNRNGKLYGFNTDAFGFETAVRKHIGESGLEIKSAVIYGNGGVSGVASYVLKNMGINVTMRGRNQGRVNKKMEELRLKDFSGPFDLVVNATPMSSYQLSEVTGFLEILEGSKMVFDHNMPEKDNKINYLEQYCLKTDTYFIPGKDMYIPQMIKQWRLFINGALDTSGNKLEVSENDIKKHWNV</sequence>
<dbReference type="SUPFAM" id="SSF53223">
    <property type="entry name" value="Aminoacid dehydrogenase-like, N-terminal domain"/>
    <property type="match status" value="1"/>
</dbReference>
<dbReference type="Pfam" id="PF08501">
    <property type="entry name" value="Shikimate_dh_N"/>
    <property type="match status" value="1"/>
</dbReference>
<organism evidence="5 6">
    <name type="scientific">Flammeovirga pectinis</name>
    <dbReference type="NCBI Taxonomy" id="2494373"/>
    <lineage>
        <taxon>Bacteria</taxon>
        <taxon>Pseudomonadati</taxon>
        <taxon>Bacteroidota</taxon>
        <taxon>Cytophagia</taxon>
        <taxon>Cytophagales</taxon>
        <taxon>Flammeovirgaceae</taxon>
        <taxon>Flammeovirga</taxon>
    </lineage>
</organism>
<dbReference type="Gene3D" id="3.40.50.720">
    <property type="entry name" value="NAD(P)-binding Rossmann-like Domain"/>
    <property type="match status" value="1"/>
</dbReference>
<dbReference type="SUPFAM" id="SSF51735">
    <property type="entry name" value="NAD(P)-binding Rossmann-fold domains"/>
    <property type="match status" value="1"/>
</dbReference>
<keyword evidence="6" id="KW-1185">Reference proteome</keyword>
<dbReference type="EMBL" id="CP034562">
    <property type="protein sequence ID" value="AZQ62461.1"/>
    <property type="molecule type" value="Genomic_DNA"/>
</dbReference>
<feature type="domain" description="Shikimate dehydrogenase substrate binding N-terminal" evidence="4">
    <location>
        <begin position="29"/>
        <end position="101"/>
    </location>
</feature>
<keyword evidence="3" id="KW-0057">Aromatic amino acid biosynthesis</keyword>
<dbReference type="AlphaFoldDB" id="A0A3Q9FQK9"/>
<dbReference type="Proteomes" id="UP000267268">
    <property type="component" value="Chromosome 1"/>
</dbReference>
<protein>
    <submittedName>
        <fullName evidence="5">Shikimate dehydrogenase</fullName>
    </submittedName>
</protein>
<accession>A0A3Q9FQK9</accession>
<evidence type="ECO:0000313" key="6">
    <source>
        <dbReference type="Proteomes" id="UP000267268"/>
    </source>
</evidence>
<dbReference type="Gene3D" id="3.40.50.10860">
    <property type="entry name" value="Leucine Dehydrogenase, chain A, domain 1"/>
    <property type="match status" value="1"/>
</dbReference>
<name>A0A3Q9FQK9_9BACT</name>